<evidence type="ECO:0000313" key="9">
    <source>
        <dbReference type="Proteomes" id="UP001241758"/>
    </source>
</evidence>
<sequence>MDFSLSDPSKELAGLTRDLAASGRPLWPALAESGVLAAALPKRAGGEGYGLPEQCAVLIELGRAAADVPYLPSIVAAASAIAHFGTDEQVTSWAAPAGRGELILTVARPGSTPAATEAALVLVPGPDGVRLASRSSVQAQEVSGSPGAGLVACDADGPMIDAAAWLRTRLTIGTCALQLGITERALEMTAAYARERIQFGRPIGSFQAVSQRLADAWIDVEALRLALWQAVYRPEPAEVATAGFWVAEAGHRVLHAAVHVHGGVGIDMDHPLHRYFLAAEHHEFSLGGATAQLLDLAEVLT</sequence>
<organism evidence="8 9">
    <name type="scientific">Actinoplanes sandaracinus</name>
    <dbReference type="NCBI Taxonomy" id="3045177"/>
    <lineage>
        <taxon>Bacteria</taxon>
        <taxon>Bacillati</taxon>
        <taxon>Actinomycetota</taxon>
        <taxon>Actinomycetes</taxon>
        <taxon>Micromonosporales</taxon>
        <taxon>Micromonosporaceae</taxon>
        <taxon>Actinoplanes</taxon>
    </lineage>
</organism>
<dbReference type="InterPro" id="IPR036250">
    <property type="entry name" value="AcylCo_DH-like_C"/>
</dbReference>
<dbReference type="InterPro" id="IPR009100">
    <property type="entry name" value="AcylCoA_DH/oxidase_NM_dom_sf"/>
</dbReference>
<proteinExistence type="inferred from homology"/>
<keyword evidence="5 8" id="KW-0560">Oxidoreductase</keyword>
<dbReference type="Gene3D" id="1.20.140.10">
    <property type="entry name" value="Butyryl-CoA Dehydrogenase, subunit A, domain 3"/>
    <property type="match status" value="1"/>
</dbReference>
<dbReference type="SUPFAM" id="SSF47203">
    <property type="entry name" value="Acyl-CoA dehydrogenase C-terminal domain-like"/>
    <property type="match status" value="1"/>
</dbReference>
<evidence type="ECO:0000256" key="1">
    <source>
        <dbReference type="ARBA" id="ARBA00001974"/>
    </source>
</evidence>
<evidence type="ECO:0000256" key="5">
    <source>
        <dbReference type="ARBA" id="ARBA00023002"/>
    </source>
</evidence>
<dbReference type="Pfam" id="PF00441">
    <property type="entry name" value="Acyl-CoA_dh_1"/>
    <property type="match status" value="1"/>
</dbReference>
<dbReference type="PANTHER" id="PTHR43884:SF20">
    <property type="entry name" value="ACYL-COA DEHYDROGENASE FADE28"/>
    <property type="match status" value="1"/>
</dbReference>
<evidence type="ECO:0000259" key="7">
    <source>
        <dbReference type="Pfam" id="PF02771"/>
    </source>
</evidence>
<protein>
    <submittedName>
        <fullName evidence="8">Acyl-CoA dehydrogenase family protein</fullName>
        <ecNumber evidence="8">1.-.-.-</ecNumber>
    </submittedName>
</protein>
<keyword evidence="9" id="KW-1185">Reference proteome</keyword>
<evidence type="ECO:0000256" key="2">
    <source>
        <dbReference type="ARBA" id="ARBA00009347"/>
    </source>
</evidence>
<dbReference type="EC" id="1.-.-.-" evidence="8"/>
<feature type="domain" description="Acyl-CoA dehydrogenase/oxidase N-terminal" evidence="7">
    <location>
        <begin position="24"/>
        <end position="101"/>
    </location>
</feature>
<accession>A0ABT6WCA8</accession>
<name>A0ABT6WCA8_9ACTN</name>
<dbReference type="EMBL" id="JASCTH010000001">
    <property type="protein sequence ID" value="MDI6097364.1"/>
    <property type="molecule type" value="Genomic_DNA"/>
</dbReference>
<dbReference type="InterPro" id="IPR009075">
    <property type="entry name" value="AcylCo_DH/oxidase_C"/>
</dbReference>
<dbReference type="Pfam" id="PF02771">
    <property type="entry name" value="Acyl-CoA_dh_N"/>
    <property type="match status" value="1"/>
</dbReference>
<dbReference type="SUPFAM" id="SSF56645">
    <property type="entry name" value="Acyl-CoA dehydrogenase NM domain-like"/>
    <property type="match status" value="1"/>
</dbReference>
<reference evidence="8 9" key="1">
    <citation type="submission" date="2023-05" db="EMBL/GenBank/DDBJ databases">
        <title>Actinoplanes sp. NEAU-A12 genome sequencing.</title>
        <authorList>
            <person name="Wang Z.-S."/>
        </authorList>
    </citation>
    <scope>NUCLEOTIDE SEQUENCE [LARGE SCALE GENOMIC DNA]</scope>
    <source>
        <strain evidence="8 9">NEAU-A12</strain>
    </source>
</reference>
<dbReference type="Proteomes" id="UP001241758">
    <property type="component" value="Unassembled WGS sequence"/>
</dbReference>
<evidence type="ECO:0000256" key="4">
    <source>
        <dbReference type="ARBA" id="ARBA00022827"/>
    </source>
</evidence>
<evidence type="ECO:0000313" key="8">
    <source>
        <dbReference type="EMBL" id="MDI6097364.1"/>
    </source>
</evidence>
<dbReference type="PANTHER" id="PTHR43884">
    <property type="entry name" value="ACYL-COA DEHYDROGENASE"/>
    <property type="match status" value="1"/>
</dbReference>
<gene>
    <name evidence="8" type="ORF">QLQ12_01950</name>
</gene>
<dbReference type="InterPro" id="IPR013786">
    <property type="entry name" value="AcylCoA_DH/ox_N"/>
</dbReference>
<evidence type="ECO:0000259" key="6">
    <source>
        <dbReference type="Pfam" id="PF00441"/>
    </source>
</evidence>
<keyword evidence="4" id="KW-0274">FAD</keyword>
<dbReference type="GO" id="GO:0016491">
    <property type="term" value="F:oxidoreductase activity"/>
    <property type="evidence" value="ECO:0007669"/>
    <property type="project" value="UniProtKB-KW"/>
</dbReference>
<feature type="domain" description="Acyl-CoA dehydrogenase/oxidase C-terminal" evidence="6">
    <location>
        <begin position="172"/>
        <end position="299"/>
    </location>
</feature>
<dbReference type="InterPro" id="IPR037069">
    <property type="entry name" value="AcylCoA_DH/ox_N_sf"/>
</dbReference>
<dbReference type="Gene3D" id="1.10.540.10">
    <property type="entry name" value="Acyl-CoA dehydrogenase/oxidase, N-terminal domain"/>
    <property type="match status" value="1"/>
</dbReference>
<comment type="cofactor">
    <cofactor evidence="1">
        <name>FAD</name>
        <dbReference type="ChEBI" id="CHEBI:57692"/>
    </cofactor>
</comment>
<comment type="caution">
    <text evidence="8">The sequence shown here is derived from an EMBL/GenBank/DDBJ whole genome shotgun (WGS) entry which is preliminary data.</text>
</comment>
<keyword evidence="3" id="KW-0285">Flavoprotein</keyword>
<evidence type="ECO:0000256" key="3">
    <source>
        <dbReference type="ARBA" id="ARBA00022630"/>
    </source>
</evidence>
<comment type="similarity">
    <text evidence="2">Belongs to the acyl-CoA dehydrogenase family.</text>
</comment>